<evidence type="ECO:0000313" key="1">
    <source>
        <dbReference type="EMBL" id="EDS41061.1"/>
    </source>
</evidence>
<dbReference type="InParanoid" id="B0X5T0"/>
<sequence>MDLLRHHSEFEQLDRSGPAIEDIASTPSPKRKRIQISGDTLDLYIFSLVRYNVPVSHLLNDPVAVARPFTAGINISSVSNALCNIQTSNLKFLPRTWHHGLRYRKESAQCGPLGCGVEPQVPQDQEVGAEDADTPSDVIEFTDGTNSCCVMSANLVGKGYVQMTGGDPEKSQDIAKQIISKEAGTWMHNGDCSKSAISRNTFYLGDMINVTKMNLVQTFLLSGSTA</sequence>
<dbReference type="VEuPathDB" id="VectorBase:CQUJHB001917"/>
<dbReference type="EMBL" id="DS232395">
    <property type="protein sequence ID" value="EDS41061.1"/>
    <property type="molecule type" value="Genomic_DNA"/>
</dbReference>
<dbReference type="AlphaFoldDB" id="B0X5T0"/>
<dbReference type="EnsemblMetazoa" id="CPIJ014876-RA">
    <property type="protein sequence ID" value="CPIJ014876-PA"/>
    <property type="gene ID" value="CPIJ014876"/>
</dbReference>
<dbReference type="KEGG" id="cqu:CpipJ_CPIJ014876"/>
<dbReference type="VEuPathDB" id="VectorBase:CPIJ014876"/>
<dbReference type="eggNOG" id="KOG0409">
    <property type="taxonomic scope" value="Eukaryota"/>
</dbReference>
<accession>B0X5T0</accession>
<organism>
    <name type="scientific">Culex quinquefasciatus</name>
    <name type="common">Southern house mosquito</name>
    <name type="synonym">Culex pungens</name>
    <dbReference type="NCBI Taxonomy" id="7176"/>
    <lineage>
        <taxon>Eukaryota</taxon>
        <taxon>Metazoa</taxon>
        <taxon>Ecdysozoa</taxon>
        <taxon>Arthropoda</taxon>
        <taxon>Hexapoda</taxon>
        <taxon>Insecta</taxon>
        <taxon>Pterygota</taxon>
        <taxon>Neoptera</taxon>
        <taxon>Endopterygota</taxon>
        <taxon>Diptera</taxon>
        <taxon>Nematocera</taxon>
        <taxon>Culicoidea</taxon>
        <taxon>Culicidae</taxon>
        <taxon>Culicinae</taxon>
        <taxon>Culicini</taxon>
        <taxon>Culex</taxon>
        <taxon>Culex</taxon>
    </lineage>
</organism>
<dbReference type="Proteomes" id="UP000002320">
    <property type="component" value="Unassembled WGS sequence"/>
</dbReference>
<reference evidence="1" key="1">
    <citation type="submission" date="2007-03" db="EMBL/GenBank/DDBJ databases">
        <title>Annotation of Culex pipiens quinquefasciatus.</title>
        <authorList>
            <consortium name="The Broad Institute Genome Sequencing Platform"/>
            <person name="Atkinson P.W."/>
            <person name="Hemingway J."/>
            <person name="Christensen B.M."/>
            <person name="Higgs S."/>
            <person name="Kodira C."/>
            <person name="Hannick L."/>
            <person name="Megy K."/>
            <person name="O'Leary S."/>
            <person name="Pearson M."/>
            <person name="Haas B.J."/>
            <person name="Mauceli E."/>
            <person name="Wortman J.R."/>
            <person name="Lee N.H."/>
            <person name="Guigo R."/>
            <person name="Stanke M."/>
            <person name="Alvarado L."/>
            <person name="Amedeo P."/>
            <person name="Antoine C.H."/>
            <person name="Arensburger P."/>
            <person name="Bidwell S.L."/>
            <person name="Crawford M."/>
            <person name="Camaro F."/>
            <person name="Devon K."/>
            <person name="Engels R."/>
            <person name="Hammond M."/>
            <person name="Howarth C."/>
            <person name="Koehrsen M."/>
            <person name="Lawson D."/>
            <person name="Montgomery P."/>
            <person name="Nene V."/>
            <person name="Nusbaum C."/>
            <person name="Puiu D."/>
            <person name="Romero-Severson J."/>
            <person name="Severson D.W."/>
            <person name="Shumway M."/>
            <person name="Sisk P."/>
            <person name="Stolte C."/>
            <person name="Zeng Q."/>
            <person name="Eisenstadt E."/>
            <person name="Fraser-Liggett C."/>
            <person name="Strausberg R."/>
            <person name="Galagan J."/>
            <person name="Birren B."/>
            <person name="Collins F.H."/>
        </authorList>
    </citation>
    <scope>NUCLEOTIDE SEQUENCE [LARGE SCALE GENOMIC DNA]</scope>
    <source>
        <strain evidence="1">JHB</strain>
    </source>
</reference>
<reference evidence="2" key="2">
    <citation type="submission" date="2021-02" db="UniProtKB">
        <authorList>
            <consortium name="EnsemblMetazoa"/>
        </authorList>
    </citation>
    <scope>IDENTIFICATION</scope>
    <source>
        <strain evidence="2">JHB</strain>
    </source>
</reference>
<evidence type="ECO:0000313" key="3">
    <source>
        <dbReference type="Proteomes" id="UP000002320"/>
    </source>
</evidence>
<name>B0X5T0_CULQU</name>
<dbReference type="HOGENOM" id="CLU_1225867_0_0_1"/>
<protein>
    <submittedName>
        <fullName evidence="1">3-hydroxyisobutyrate dehydrogenase</fullName>
    </submittedName>
</protein>
<evidence type="ECO:0000313" key="2">
    <source>
        <dbReference type="EnsemblMetazoa" id="CPIJ014876-PA"/>
    </source>
</evidence>
<dbReference type="STRING" id="7176.B0X5T0"/>
<dbReference type="OrthoDB" id="21615at2759"/>
<gene>
    <name evidence="2" type="primary">6048026</name>
    <name evidence="1" type="ORF">CpipJ_CPIJ014876</name>
</gene>
<keyword evidence="3" id="KW-1185">Reference proteome</keyword>
<proteinExistence type="predicted"/>